<dbReference type="InterPro" id="IPR050196">
    <property type="entry name" value="Cytochrome_P450_Monoox"/>
</dbReference>
<evidence type="ECO:0000256" key="4">
    <source>
        <dbReference type="ARBA" id="ARBA00004406"/>
    </source>
</evidence>
<evidence type="ECO:0000256" key="6">
    <source>
        <dbReference type="ARBA" id="ARBA00022617"/>
    </source>
</evidence>
<dbReference type="GO" id="GO:0005789">
    <property type="term" value="C:endoplasmic reticulum membrane"/>
    <property type="evidence" value="ECO:0007669"/>
    <property type="project" value="UniProtKB-SubCell"/>
</dbReference>
<sequence>MILVFLSTVGLWFLFQYLKIAFQSRYARKIPTIRPVYPLVGHIPIFWGKNTRKAFWLYKQFASRVDRLGKIMAGPMPVIVINHPDLMQDILTRHDLYDKPFFYDFYGLGPGLITERSGEKWRYLRRILNPTFNTRMLNNFIPIMDSRTRRMVSRMATLADGRTDVDLLEYIGVCSLEIVFCTTMGRNADELRGKPEYMECIKVVMEMVGRRIMNANYMVNALYRLTGAYKVEQKAREVLKRFTKQIIYSRREELDKEQNVTVKDDEFHRRSLNFLDQILMIRKDDGTGFTDQEVYYHLETIISAASDTTALTVANTLLFLAMHPNIQEKVVTELNEVFFSEAIELNQDTLGQLRYTEQVIKESLRLCPSAPVEARQTSCEITMDGVRIPKDQILVANFYTLHRRPDFWGPNPERFDPDRFTPEAIEQRHPYAYLPFSGGLRNCIGSRHAMHTSKIMLTRILQNFEVRTDMKQSDMRFKFEITLKLVGPHRVRLVRRGLKL</sequence>
<keyword evidence="11 14" id="KW-0408">Iron</keyword>
<evidence type="ECO:0000256" key="9">
    <source>
        <dbReference type="ARBA" id="ARBA00022848"/>
    </source>
</evidence>
<evidence type="ECO:0000313" key="16">
    <source>
        <dbReference type="EMBL" id="CAG6587181.1"/>
    </source>
</evidence>
<comment type="cofactor">
    <cofactor evidence="1 14">
        <name>heme</name>
        <dbReference type="ChEBI" id="CHEBI:30413"/>
    </cofactor>
</comment>
<dbReference type="GO" id="GO:0020037">
    <property type="term" value="F:heme binding"/>
    <property type="evidence" value="ECO:0007669"/>
    <property type="project" value="InterPro"/>
</dbReference>
<dbReference type="EMBL" id="HBUE01319382">
    <property type="protein sequence ID" value="CAG6587181.1"/>
    <property type="molecule type" value="Transcribed_RNA"/>
</dbReference>
<accession>A0A8D8P393</accession>
<evidence type="ECO:0000256" key="15">
    <source>
        <dbReference type="RuleBase" id="RU000461"/>
    </source>
</evidence>
<dbReference type="PANTHER" id="PTHR24291">
    <property type="entry name" value="CYTOCHROME P450 FAMILY 4"/>
    <property type="match status" value="1"/>
</dbReference>
<comment type="subcellular location">
    <subcellularLocation>
        <location evidence="4">Endoplasmic reticulum membrane</location>
        <topology evidence="4">Peripheral membrane protein</topology>
    </subcellularLocation>
    <subcellularLocation>
        <location evidence="3">Microsome membrane</location>
        <topology evidence="3">Peripheral membrane protein</topology>
    </subcellularLocation>
</comment>
<keyword evidence="7 14" id="KW-0479">Metal-binding</keyword>
<evidence type="ECO:0000256" key="8">
    <source>
        <dbReference type="ARBA" id="ARBA00022824"/>
    </source>
</evidence>
<keyword evidence="13" id="KW-0472">Membrane</keyword>
<dbReference type="AlphaFoldDB" id="A0A8D8P393"/>
<dbReference type="PRINTS" id="PR00463">
    <property type="entry name" value="EP450I"/>
</dbReference>
<dbReference type="Gene3D" id="1.10.630.10">
    <property type="entry name" value="Cytochrome P450"/>
    <property type="match status" value="1"/>
</dbReference>
<dbReference type="GO" id="GO:0016705">
    <property type="term" value="F:oxidoreductase activity, acting on paired donors, with incorporation or reduction of molecular oxygen"/>
    <property type="evidence" value="ECO:0007669"/>
    <property type="project" value="InterPro"/>
</dbReference>
<dbReference type="PROSITE" id="PS00086">
    <property type="entry name" value="CYTOCHROME_P450"/>
    <property type="match status" value="1"/>
</dbReference>
<dbReference type="InterPro" id="IPR017972">
    <property type="entry name" value="Cyt_P450_CS"/>
</dbReference>
<dbReference type="InterPro" id="IPR002401">
    <property type="entry name" value="Cyt_P450_E_grp-I"/>
</dbReference>
<name>A0A8D8P393_CULPI</name>
<dbReference type="SUPFAM" id="SSF48264">
    <property type="entry name" value="Cytochrome P450"/>
    <property type="match status" value="1"/>
</dbReference>
<evidence type="ECO:0000256" key="1">
    <source>
        <dbReference type="ARBA" id="ARBA00001971"/>
    </source>
</evidence>
<evidence type="ECO:0000256" key="11">
    <source>
        <dbReference type="ARBA" id="ARBA00023004"/>
    </source>
</evidence>
<keyword evidence="10 15" id="KW-0560">Oxidoreductase</keyword>
<evidence type="ECO:0000256" key="12">
    <source>
        <dbReference type="ARBA" id="ARBA00023033"/>
    </source>
</evidence>
<feature type="binding site" description="axial binding residue" evidence="14">
    <location>
        <position position="443"/>
    </location>
    <ligand>
        <name>heme</name>
        <dbReference type="ChEBI" id="CHEBI:30413"/>
    </ligand>
    <ligandPart>
        <name>Fe</name>
        <dbReference type="ChEBI" id="CHEBI:18248"/>
    </ligandPart>
</feature>
<evidence type="ECO:0000256" key="13">
    <source>
        <dbReference type="ARBA" id="ARBA00023136"/>
    </source>
</evidence>
<evidence type="ECO:0000256" key="5">
    <source>
        <dbReference type="ARBA" id="ARBA00010617"/>
    </source>
</evidence>
<dbReference type="InterPro" id="IPR036396">
    <property type="entry name" value="Cyt_P450_sf"/>
</dbReference>
<dbReference type="Pfam" id="PF00067">
    <property type="entry name" value="p450"/>
    <property type="match status" value="1"/>
</dbReference>
<evidence type="ECO:0000256" key="14">
    <source>
        <dbReference type="PIRSR" id="PIRSR602401-1"/>
    </source>
</evidence>
<protein>
    <submittedName>
        <fullName evidence="16">Cytochrome P450 4V2</fullName>
    </submittedName>
</protein>
<dbReference type="GO" id="GO:0004497">
    <property type="term" value="F:monooxygenase activity"/>
    <property type="evidence" value="ECO:0007669"/>
    <property type="project" value="UniProtKB-KW"/>
</dbReference>
<comment type="function">
    <text evidence="2">May be involved in the metabolism of insect hormones and in the breakdown of synthetic insecticides.</text>
</comment>
<keyword evidence="6 14" id="KW-0349">Heme</keyword>
<dbReference type="GO" id="GO:0005506">
    <property type="term" value="F:iron ion binding"/>
    <property type="evidence" value="ECO:0007669"/>
    <property type="project" value="InterPro"/>
</dbReference>
<comment type="similarity">
    <text evidence="5 15">Belongs to the cytochrome P450 family.</text>
</comment>
<keyword evidence="8" id="KW-0256">Endoplasmic reticulum</keyword>
<proteinExistence type="inferred from homology"/>
<dbReference type="PANTHER" id="PTHR24291:SF189">
    <property type="entry name" value="CYTOCHROME P450 4C3-RELATED"/>
    <property type="match status" value="1"/>
</dbReference>
<reference evidence="16" key="1">
    <citation type="submission" date="2021-05" db="EMBL/GenBank/DDBJ databases">
        <authorList>
            <person name="Alioto T."/>
            <person name="Alioto T."/>
            <person name="Gomez Garrido J."/>
        </authorList>
    </citation>
    <scope>NUCLEOTIDE SEQUENCE</scope>
</reference>
<dbReference type="InterPro" id="IPR001128">
    <property type="entry name" value="Cyt_P450"/>
</dbReference>
<evidence type="ECO:0000256" key="2">
    <source>
        <dbReference type="ARBA" id="ARBA00003690"/>
    </source>
</evidence>
<evidence type="ECO:0000256" key="7">
    <source>
        <dbReference type="ARBA" id="ARBA00022723"/>
    </source>
</evidence>
<evidence type="ECO:0000256" key="3">
    <source>
        <dbReference type="ARBA" id="ARBA00004174"/>
    </source>
</evidence>
<keyword evidence="12 15" id="KW-0503">Monooxygenase</keyword>
<evidence type="ECO:0000256" key="10">
    <source>
        <dbReference type="ARBA" id="ARBA00023002"/>
    </source>
</evidence>
<organism evidence="16">
    <name type="scientific">Culex pipiens</name>
    <name type="common">House mosquito</name>
    <dbReference type="NCBI Taxonomy" id="7175"/>
    <lineage>
        <taxon>Eukaryota</taxon>
        <taxon>Metazoa</taxon>
        <taxon>Ecdysozoa</taxon>
        <taxon>Arthropoda</taxon>
        <taxon>Hexapoda</taxon>
        <taxon>Insecta</taxon>
        <taxon>Pterygota</taxon>
        <taxon>Neoptera</taxon>
        <taxon>Endopterygota</taxon>
        <taxon>Diptera</taxon>
        <taxon>Nematocera</taxon>
        <taxon>Culicoidea</taxon>
        <taxon>Culicidae</taxon>
        <taxon>Culicinae</taxon>
        <taxon>Culicini</taxon>
        <taxon>Culex</taxon>
        <taxon>Culex</taxon>
    </lineage>
</organism>
<dbReference type="PRINTS" id="PR00385">
    <property type="entry name" value="P450"/>
</dbReference>
<keyword evidence="9" id="KW-0492">Microsome</keyword>